<proteinExistence type="predicted"/>
<comment type="caution">
    <text evidence="1">The sequence shown here is derived from an EMBL/GenBank/DDBJ whole genome shotgun (WGS) entry which is preliminary data.</text>
</comment>
<sequence length="160" mass="18224">MAVKSFPQSGEKKAYTQTHVSFQSTGSTNISSVNALNSNQLFVVKKERGTGAEKRKWAVEMNDARILYLSYNCQVNNTDGIMARCCLHYSLRKYWHSAGLHALTLAITTAYNIYLECTKGLLDPTWKVVTPMTFHKFRDRLSCQMNYKPRFTCYPGDVGF</sequence>
<name>A0AAD2CRR1_9STRA</name>
<evidence type="ECO:0000313" key="2">
    <source>
        <dbReference type="Proteomes" id="UP001295423"/>
    </source>
</evidence>
<dbReference type="Proteomes" id="UP001295423">
    <property type="component" value="Unassembled WGS sequence"/>
</dbReference>
<dbReference type="AlphaFoldDB" id="A0AAD2CRR1"/>
<keyword evidence="2" id="KW-1185">Reference proteome</keyword>
<organism evidence="1 2">
    <name type="scientific">Cylindrotheca closterium</name>
    <dbReference type="NCBI Taxonomy" id="2856"/>
    <lineage>
        <taxon>Eukaryota</taxon>
        <taxon>Sar</taxon>
        <taxon>Stramenopiles</taxon>
        <taxon>Ochrophyta</taxon>
        <taxon>Bacillariophyta</taxon>
        <taxon>Bacillariophyceae</taxon>
        <taxon>Bacillariophycidae</taxon>
        <taxon>Bacillariales</taxon>
        <taxon>Bacillariaceae</taxon>
        <taxon>Cylindrotheca</taxon>
    </lineage>
</organism>
<dbReference type="EMBL" id="CAKOGP040001202">
    <property type="protein sequence ID" value="CAJ1944090.1"/>
    <property type="molecule type" value="Genomic_DNA"/>
</dbReference>
<protein>
    <submittedName>
        <fullName evidence="1">Uncharacterized protein</fullName>
    </submittedName>
</protein>
<accession>A0AAD2CRR1</accession>
<reference evidence="1" key="1">
    <citation type="submission" date="2023-08" db="EMBL/GenBank/DDBJ databases">
        <authorList>
            <person name="Audoor S."/>
            <person name="Bilcke G."/>
        </authorList>
    </citation>
    <scope>NUCLEOTIDE SEQUENCE</scope>
</reference>
<gene>
    <name evidence="1" type="ORF">CYCCA115_LOCUS8727</name>
</gene>
<evidence type="ECO:0000313" key="1">
    <source>
        <dbReference type="EMBL" id="CAJ1944090.1"/>
    </source>
</evidence>